<keyword evidence="6 11" id="KW-0547">Nucleotide-binding</keyword>
<dbReference type="OrthoDB" id="1547184at2759"/>
<evidence type="ECO:0000259" key="14">
    <source>
        <dbReference type="PROSITE" id="PS50166"/>
    </source>
</evidence>
<dbReference type="SUPFAM" id="SSF48371">
    <property type="entry name" value="ARM repeat"/>
    <property type="match status" value="1"/>
</dbReference>
<dbReference type="InterPro" id="IPR000719">
    <property type="entry name" value="Prot_kinase_dom"/>
</dbReference>
<feature type="domain" description="Protein kinase" evidence="13">
    <location>
        <begin position="179"/>
        <end position="471"/>
    </location>
</feature>
<evidence type="ECO:0000256" key="3">
    <source>
        <dbReference type="ARBA" id="ARBA00022527"/>
    </source>
</evidence>
<dbReference type="InterPro" id="IPR016024">
    <property type="entry name" value="ARM-type_fold"/>
</dbReference>
<dbReference type="SMART" id="SM00913">
    <property type="entry name" value="IBN_N"/>
    <property type="match status" value="1"/>
</dbReference>
<evidence type="ECO:0000256" key="8">
    <source>
        <dbReference type="ARBA" id="ARBA00022840"/>
    </source>
</evidence>
<dbReference type="Gene3D" id="1.10.238.10">
    <property type="entry name" value="EF-hand"/>
    <property type="match status" value="2"/>
</dbReference>
<dbReference type="InterPro" id="IPR002048">
    <property type="entry name" value="EF_hand_dom"/>
</dbReference>
<keyword evidence="4" id="KW-0597">Phosphoprotein</keyword>
<dbReference type="PROSITE" id="PS50166">
    <property type="entry name" value="IMPORTIN_B_NT"/>
    <property type="match status" value="1"/>
</dbReference>
<keyword evidence="8 11" id="KW-0067">ATP-binding</keyword>
<dbReference type="Proteomes" id="UP000187203">
    <property type="component" value="Unassembled WGS sequence"/>
</dbReference>
<dbReference type="InterPro" id="IPR001494">
    <property type="entry name" value="Importin-beta_N"/>
</dbReference>
<evidence type="ECO:0000256" key="4">
    <source>
        <dbReference type="ARBA" id="ARBA00022553"/>
    </source>
</evidence>
<evidence type="ECO:0000313" key="16">
    <source>
        <dbReference type="EMBL" id="OMO70240.1"/>
    </source>
</evidence>
<dbReference type="EMBL" id="AWUE01020022">
    <property type="protein sequence ID" value="OMO70240.1"/>
    <property type="molecule type" value="Genomic_DNA"/>
</dbReference>
<evidence type="ECO:0000256" key="10">
    <source>
        <dbReference type="ARBA" id="ARBA00048679"/>
    </source>
</evidence>
<feature type="domain" description="EF-hand" evidence="15">
    <location>
        <begin position="332"/>
        <end position="367"/>
    </location>
</feature>
<dbReference type="EC" id="2.7.11.1" evidence="2"/>
<comment type="catalytic activity">
    <reaction evidence="9">
        <text>L-threonyl-[protein] + ATP = O-phospho-L-threonyl-[protein] + ADP + H(+)</text>
        <dbReference type="Rhea" id="RHEA:46608"/>
        <dbReference type="Rhea" id="RHEA-COMP:11060"/>
        <dbReference type="Rhea" id="RHEA-COMP:11605"/>
        <dbReference type="ChEBI" id="CHEBI:15378"/>
        <dbReference type="ChEBI" id="CHEBI:30013"/>
        <dbReference type="ChEBI" id="CHEBI:30616"/>
        <dbReference type="ChEBI" id="CHEBI:61977"/>
        <dbReference type="ChEBI" id="CHEBI:456216"/>
        <dbReference type="EC" id="2.7.11.1"/>
    </reaction>
</comment>
<dbReference type="Pfam" id="PF03810">
    <property type="entry name" value="IBN_N"/>
    <property type="match status" value="1"/>
</dbReference>
<sequence length="471" mass="53141">MEWNPETLEFLSQCFLHALSPQLETRRAAESSLSEAADTPNYGLSVLRLVVEPSVNDQIRQAAAINFKSYIRTRWVPSNDPKAGPAFSSIRKQEKEQIKTLLVSLMLSSSPRIQSELSEALAVIGKHDFPKLWASRALTPKRFFWRPFQPPSLAKHIKASLVKWLWGKLKLGLDFRAKYELGKELGRGMFGYTFSARAKTVELKDQLVAVKIISKVRAEHWTEDAMREIKILRTLSGHKHFIKFYDACQDDNNVYIVMEGGRYTEEDAKAVVTQILSAVSFCHLQGIVHRDLKPQNLLLTSAGEDAELKLIDFGLSDFIRPGSALSKALTEDVLVYLRAQFRLLEPNRDGSVSLENFKMALSRNATDIMDESWVPETLSEMGSLANGKMYFEEFCAAAIHICHLEGVEEGEQIVLAAFEHFEQEGNQVISEEKLCQEMNMSGPEALSYVQDCIRKSDGKLNFIGFTKLLGL</sequence>
<dbReference type="InterPro" id="IPR050205">
    <property type="entry name" value="CDPK_Ser/Thr_kinases"/>
</dbReference>
<evidence type="ECO:0000259" key="15">
    <source>
        <dbReference type="PROSITE" id="PS50222"/>
    </source>
</evidence>
<dbReference type="SUPFAM" id="SSF47473">
    <property type="entry name" value="EF-hand"/>
    <property type="match status" value="1"/>
</dbReference>
<evidence type="ECO:0000256" key="6">
    <source>
        <dbReference type="ARBA" id="ARBA00022741"/>
    </source>
</evidence>
<dbReference type="AlphaFoldDB" id="A0A1R3HIT7"/>
<comment type="similarity">
    <text evidence="1">Belongs to the protein kinase superfamily. CAMK Ser/Thr protein kinase family. CaMK subfamily.</text>
</comment>
<keyword evidence="3 12" id="KW-0723">Serine/threonine-protein kinase</keyword>
<dbReference type="Pfam" id="PF00069">
    <property type="entry name" value="Pkinase"/>
    <property type="match status" value="1"/>
</dbReference>
<protein>
    <recommendedName>
        <fullName evidence="2">non-specific serine/threonine protein kinase</fullName>
        <ecNumber evidence="2">2.7.11.1</ecNumber>
    </recommendedName>
</protein>
<evidence type="ECO:0000256" key="12">
    <source>
        <dbReference type="RuleBase" id="RU000304"/>
    </source>
</evidence>
<feature type="binding site" evidence="11">
    <location>
        <position position="211"/>
    </location>
    <ligand>
        <name>ATP</name>
        <dbReference type="ChEBI" id="CHEBI:30616"/>
    </ligand>
</feature>
<feature type="domain" description="Importin N-terminal" evidence="14">
    <location>
        <begin position="29"/>
        <end position="108"/>
    </location>
</feature>
<dbReference type="GO" id="GO:0004674">
    <property type="term" value="F:protein serine/threonine kinase activity"/>
    <property type="evidence" value="ECO:0007669"/>
    <property type="project" value="UniProtKB-KW"/>
</dbReference>
<dbReference type="InterPro" id="IPR017441">
    <property type="entry name" value="Protein_kinase_ATP_BS"/>
</dbReference>
<dbReference type="InterPro" id="IPR008271">
    <property type="entry name" value="Ser/Thr_kinase_AS"/>
</dbReference>
<dbReference type="STRING" id="93759.A0A1R3HIT7"/>
<dbReference type="PROSITE" id="PS50222">
    <property type="entry name" value="EF_HAND_2"/>
    <property type="match status" value="1"/>
</dbReference>
<dbReference type="PROSITE" id="PS00107">
    <property type="entry name" value="PROTEIN_KINASE_ATP"/>
    <property type="match status" value="1"/>
</dbReference>
<dbReference type="InterPro" id="IPR011989">
    <property type="entry name" value="ARM-like"/>
</dbReference>
<dbReference type="InterPro" id="IPR011009">
    <property type="entry name" value="Kinase-like_dom_sf"/>
</dbReference>
<evidence type="ECO:0000256" key="2">
    <source>
        <dbReference type="ARBA" id="ARBA00012513"/>
    </source>
</evidence>
<evidence type="ECO:0000256" key="9">
    <source>
        <dbReference type="ARBA" id="ARBA00047899"/>
    </source>
</evidence>
<comment type="caution">
    <text evidence="16">The sequence shown here is derived from an EMBL/GenBank/DDBJ whole genome shotgun (WGS) entry which is preliminary data.</text>
</comment>
<name>A0A1R3HIT7_9ROSI</name>
<comment type="catalytic activity">
    <reaction evidence="10">
        <text>L-seryl-[protein] + ATP = O-phospho-L-seryl-[protein] + ADP + H(+)</text>
        <dbReference type="Rhea" id="RHEA:17989"/>
        <dbReference type="Rhea" id="RHEA-COMP:9863"/>
        <dbReference type="Rhea" id="RHEA-COMP:11604"/>
        <dbReference type="ChEBI" id="CHEBI:15378"/>
        <dbReference type="ChEBI" id="CHEBI:29999"/>
        <dbReference type="ChEBI" id="CHEBI:30616"/>
        <dbReference type="ChEBI" id="CHEBI:83421"/>
        <dbReference type="ChEBI" id="CHEBI:456216"/>
        <dbReference type="EC" id="2.7.11.1"/>
    </reaction>
</comment>
<keyword evidence="7" id="KW-0418">Kinase</keyword>
<organism evidence="16 17">
    <name type="scientific">Corchorus olitorius</name>
    <dbReference type="NCBI Taxonomy" id="93759"/>
    <lineage>
        <taxon>Eukaryota</taxon>
        <taxon>Viridiplantae</taxon>
        <taxon>Streptophyta</taxon>
        <taxon>Embryophyta</taxon>
        <taxon>Tracheophyta</taxon>
        <taxon>Spermatophyta</taxon>
        <taxon>Magnoliopsida</taxon>
        <taxon>eudicotyledons</taxon>
        <taxon>Gunneridae</taxon>
        <taxon>Pentapetalae</taxon>
        <taxon>rosids</taxon>
        <taxon>malvids</taxon>
        <taxon>Malvales</taxon>
        <taxon>Malvaceae</taxon>
        <taxon>Grewioideae</taxon>
        <taxon>Apeibeae</taxon>
        <taxon>Corchorus</taxon>
    </lineage>
</organism>
<reference evidence="17" key="1">
    <citation type="submission" date="2013-09" db="EMBL/GenBank/DDBJ databases">
        <title>Corchorus olitorius genome sequencing.</title>
        <authorList>
            <person name="Alam M."/>
            <person name="Haque M.S."/>
            <person name="Islam M.S."/>
            <person name="Emdad E.M."/>
            <person name="Islam M.M."/>
            <person name="Ahmed B."/>
            <person name="Halim A."/>
            <person name="Hossen Q.M.M."/>
            <person name="Hossain M.Z."/>
            <person name="Ahmed R."/>
            <person name="Khan M.M."/>
            <person name="Islam R."/>
            <person name="Rashid M.M."/>
            <person name="Khan S.A."/>
            <person name="Rahman M.S."/>
            <person name="Alam M."/>
            <person name="Yahiya A.S."/>
            <person name="Khan M.S."/>
            <person name="Azam M.S."/>
            <person name="Haque T."/>
            <person name="Lashkar M.Z.H."/>
            <person name="Akhand A.I."/>
            <person name="Morshed G."/>
            <person name="Roy S."/>
            <person name="Uddin K.S."/>
            <person name="Rabeya T."/>
            <person name="Hossain A.S."/>
            <person name="Chowdhury A."/>
            <person name="Snigdha A.R."/>
            <person name="Mortoza M.S."/>
            <person name="Matin S.A."/>
            <person name="Hoque S.M.E."/>
            <person name="Islam M.K."/>
            <person name="Roy D.K."/>
            <person name="Haider R."/>
            <person name="Moosa M.M."/>
            <person name="Elias S.M."/>
            <person name="Hasan A.M."/>
            <person name="Jahan S."/>
            <person name="Shafiuddin M."/>
            <person name="Mahmood N."/>
            <person name="Shommy N.S."/>
        </authorList>
    </citation>
    <scope>NUCLEOTIDE SEQUENCE [LARGE SCALE GENOMIC DNA]</scope>
    <source>
        <strain evidence="17">cv. O-4</strain>
    </source>
</reference>
<dbReference type="PANTHER" id="PTHR24349">
    <property type="entry name" value="SERINE/THREONINE-PROTEIN KINASE"/>
    <property type="match status" value="1"/>
</dbReference>
<dbReference type="GO" id="GO:0006886">
    <property type="term" value="P:intracellular protein transport"/>
    <property type="evidence" value="ECO:0007669"/>
    <property type="project" value="InterPro"/>
</dbReference>
<dbReference type="GO" id="GO:0005524">
    <property type="term" value="F:ATP binding"/>
    <property type="evidence" value="ECO:0007669"/>
    <property type="project" value="UniProtKB-UniRule"/>
</dbReference>
<dbReference type="SUPFAM" id="SSF56112">
    <property type="entry name" value="Protein kinase-like (PK-like)"/>
    <property type="match status" value="1"/>
</dbReference>
<dbReference type="GO" id="GO:0031267">
    <property type="term" value="F:small GTPase binding"/>
    <property type="evidence" value="ECO:0007669"/>
    <property type="project" value="InterPro"/>
</dbReference>
<evidence type="ECO:0000313" key="17">
    <source>
        <dbReference type="Proteomes" id="UP000187203"/>
    </source>
</evidence>
<dbReference type="Gene3D" id="1.25.10.10">
    <property type="entry name" value="Leucine-rich Repeat Variant"/>
    <property type="match status" value="1"/>
</dbReference>
<proteinExistence type="inferred from homology"/>
<evidence type="ECO:0000256" key="11">
    <source>
        <dbReference type="PROSITE-ProRule" id="PRU10141"/>
    </source>
</evidence>
<dbReference type="SMART" id="SM00220">
    <property type="entry name" value="S_TKc"/>
    <property type="match status" value="1"/>
</dbReference>
<keyword evidence="5" id="KW-0808">Transferase</keyword>
<dbReference type="FunFam" id="1.10.238.10:FF:000085">
    <property type="entry name" value="CDPK-related kinase 1"/>
    <property type="match status" value="1"/>
</dbReference>
<dbReference type="InterPro" id="IPR011992">
    <property type="entry name" value="EF-hand-dom_pair"/>
</dbReference>
<dbReference type="PROSITE" id="PS00108">
    <property type="entry name" value="PROTEIN_KINASE_ST"/>
    <property type="match status" value="1"/>
</dbReference>
<dbReference type="GO" id="GO:0005509">
    <property type="term" value="F:calcium ion binding"/>
    <property type="evidence" value="ECO:0007669"/>
    <property type="project" value="InterPro"/>
</dbReference>
<dbReference type="Gene3D" id="1.10.510.10">
    <property type="entry name" value="Transferase(Phosphotransferase) domain 1"/>
    <property type="match status" value="1"/>
</dbReference>
<evidence type="ECO:0000256" key="1">
    <source>
        <dbReference type="ARBA" id="ARBA00005354"/>
    </source>
</evidence>
<accession>A0A1R3HIT7</accession>
<dbReference type="PROSITE" id="PS50011">
    <property type="entry name" value="PROTEIN_KINASE_DOM"/>
    <property type="match status" value="1"/>
</dbReference>
<gene>
    <name evidence="16" type="ORF">COLO4_28675</name>
</gene>
<evidence type="ECO:0000256" key="7">
    <source>
        <dbReference type="ARBA" id="ARBA00022777"/>
    </source>
</evidence>
<keyword evidence="17" id="KW-1185">Reference proteome</keyword>
<evidence type="ECO:0000256" key="5">
    <source>
        <dbReference type="ARBA" id="ARBA00022679"/>
    </source>
</evidence>
<evidence type="ECO:0000259" key="13">
    <source>
        <dbReference type="PROSITE" id="PS50011"/>
    </source>
</evidence>